<dbReference type="AlphaFoldDB" id="A0A9Q9HJ15"/>
<dbReference type="RefSeq" id="WP_259972816.1">
    <property type="nucleotide sequence ID" value="NZ_CP081071.1"/>
</dbReference>
<evidence type="ECO:0000313" key="1">
    <source>
        <dbReference type="EMBL" id="UWQ56038.1"/>
    </source>
</evidence>
<organism evidence="1 2">
    <name type="scientific">Leisingera caerulea</name>
    <name type="common">Phaeobacter caeruleus</name>
    <dbReference type="NCBI Taxonomy" id="506591"/>
    <lineage>
        <taxon>Bacteria</taxon>
        <taxon>Pseudomonadati</taxon>
        <taxon>Pseudomonadota</taxon>
        <taxon>Alphaproteobacteria</taxon>
        <taxon>Rhodobacterales</taxon>
        <taxon>Roseobacteraceae</taxon>
        <taxon>Leisingera</taxon>
    </lineage>
</organism>
<keyword evidence="1" id="KW-0614">Plasmid</keyword>
<geneLocation type="plasmid" evidence="1 2">
    <name>unnamed1</name>
</geneLocation>
<reference evidence="1" key="1">
    <citation type="submission" date="2021-08" db="EMBL/GenBank/DDBJ databases">
        <authorList>
            <person name="Nwanade C."/>
            <person name="Wang M."/>
            <person name="Masoudi A."/>
            <person name="Yu Z."/>
            <person name="Liu J."/>
        </authorList>
    </citation>
    <scope>NUCLEOTIDE SEQUENCE</scope>
    <source>
        <strain evidence="1">S122</strain>
        <plasmid evidence="1">unnamed1</plasmid>
    </source>
</reference>
<proteinExistence type="predicted"/>
<sequence>MNMLSEGLSRTWRSAQMYIGFHRDQSGNHREAAKLWPPRNGNASIHRDPAEQEAFVVVKASDQTENGDVQIKLRPDQIVLRRDPAQGWQGIKVDDFEVAVQVNGAWIRIKADGSVSHTRDGDLTAIEADGSVIKVTDHVEAIMSGDGVEMSRRTASDFAAIRTDGVISKAR</sequence>
<accession>A0A9Q9HJ15</accession>
<evidence type="ECO:0000313" key="2">
    <source>
        <dbReference type="Proteomes" id="UP001058713"/>
    </source>
</evidence>
<dbReference type="EMBL" id="CP081071">
    <property type="protein sequence ID" value="UWQ56038.1"/>
    <property type="molecule type" value="Genomic_DNA"/>
</dbReference>
<gene>
    <name evidence="1" type="ORF">K3721_18965</name>
</gene>
<protein>
    <submittedName>
        <fullName evidence="1">Uncharacterized protein</fullName>
    </submittedName>
</protein>
<dbReference type="Proteomes" id="UP001058713">
    <property type="component" value="Plasmid unnamed1"/>
</dbReference>
<name>A0A9Q9HJ15_LEICA</name>
<dbReference type="KEGG" id="lcae:K3721_18965"/>